<protein>
    <submittedName>
        <fullName evidence="1">Phage-related baseplate assembly protein</fullName>
    </submittedName>
</protein>
<dbReference type="PIRSF" id="PIRSF020481">
    <property type="entry name" value="BAP"/>
    <property type="match status" value="1"/>
</dbReference>
<proteinExistence type="predicted"/>
<dbReference type="InterPro" id="IPR014507">
    <property type="entry name" value="Baseplate_assembly_J_pred"/>
</dbReference>
<dbReference type="AlphaFoldDB" id="A0A450W779"/>
<evidence type="ECO:0000313" key="1">
    <source>
        <dbReference type="EMBL" id="VFK12771.1"/>
    </source>
</evidence>
<reference evidence="1" key="1">
    <citation type="submission" date="2019-02" db="EMBL/GenBank/DDBJ databases">
        <authorList>
            <person name="Gruber-Vodicka R. H."/>
            <person name="Seah K. B. B."/>
        </authorList>
    </citation>
    <scope>NUCLEOTIDE SEQUENCE</scope>
    <source>
        <strain evidence="1">BECK_BY7</strain>
    </source>
</reference>
<accession>A0A450W779</accession>
<gene>
    <name evidence="1" type="ORF">BECKLFY1418C_GA0070996_100179</name>
</gene>
<dbReference type="EMBL" id="CAADFN010000001">
    <property type="protein sequence ID" value="VFK12771.1"/>
    <property type="molecule type" value="Genomic_DNA"/>
</dbReference>
<organism evidence="1">
    <name type="scientific">Candidatus Kentrum sp. LFY</name>
    <dbReference type="NCBI Taxonomy" id="2126342"/>
    <lineage>
        <taxon>Bacteria</taxon>
        <taxon>Pseudomonadati</taxon>
        <taxon>Pseudomonadota</taxon>
        <taxon>Gammaproteobacteria</taxon>
        <taxon>Candidatus Kentrum</taxon>
    </lineage>
</organism>
<sequence>MSDFDLSQLPPPSLLEALSFEEILARKKAKLLELAPDLADTLDLESEPVTKLLEVSSYDELLIRQRVNDVLRAHILAFAVGADLDQLASFYHITRLDGEDDESFRRRIQLGIRSWTPGSMEFYRDRAMGFGTKVRDAFSEAPVSGVVRVSILPQGESDPELIEDVSQFLTRKDTRLLGDTVEVVEATLIPITVHADIYTRPDAPPGIISTLKTSFPPIFEESRGLGWNLAKSWIDAKLHAPGVKRVDIKTPADNIVVPNNACVILENLTLIDKGSEW</sequence>
<name>A0A450W779_9GAMM</name>